<dbReference type="GO" id="GO:0072357">
    <property type="term" value="C:PTW/PP1 phosphatase complex"/>
    <property type="evidence" value="ECO:0007669"/>
    <property type="project" value="TreeGrafter"/>
</dbReference>
<feature type="compositionally biased region" description="Basic and acidic residues" evidence="16">
    <location>
        <begin position="496"/>
        <end position="505"/>
    </location>
</feature>
<evidence type="ECO:0000259" key="18">
    <source>
        <dbReference type="PROSITE" id="PS51319"/>
    </source>
</evidence>
<dbReference type="GO" id="GO:0000785">
    <property type="term" value="C:chromatin"/>
    <property type="evidence" value="ECO:0007669"/>
    <property type="project" value="TreeGrafter"/>
</dbReference>
<feature type="domain" description="C3H1-type" evidence="17">
    <location>
        <begin position="758"/>
        <end position="786"/>
    </location>
</feature>
<dbReference type="GO" id="GO:0005634">
    <property type="term" value="C:nucleus"/>
    <property type="evidence" value="ECO:0007669"/>
    <property type="project" value="UniProtKB-SubCell"/>
</dbReference>
<evidence type="ECO:0000256" key="3">
    <source>
        <dbReference type="ARBA" id="ARBA00022330"/>
    </source>
</evidence>
<gene>
    <name evidence="20 21" type="primary">ppp1r10</name>
</gene>
<dbReference type="Gene3D" id="4.10.1000.10">
    <property type="entry name" value="Zinc finger, CCCH-type"/>
    <property type="match status" value="1"/>
</dbReference>
<keyword evidence="10 15" id="KW-0862">Zinc</keyword>
<feature type="zinc finger region" description="C3H1-type" evidence="15">
    <location>
        <begin position="758"/>
        <end position="786"/>
    </location>
</feature>
<dbReference type="Gene3D" id="1.20.930.10">
    <property type="entry name" value="Conserved domain common to transcription factors TFIIS, elongin A, CRSP70"/>
    <property type="match status" value="1"/>
</dbReference>
<feature type="compositionally biased region" description="Gly residues" evidence="16">
    <location>
        <begin position="730"/>
        <end position="750"/>
    </location>
</feature>
<dbReference type="AlphaFoldDB" id="A0A2I4CTI2"/>
<evidence type="ECO:0000256" key="2">
    <source>
        <dbReference type="ARBA" id="ARBA00004286"/>
    </source>
</evidence>
<keyword evidence="8 15" id="KW-0479">Metal-binding</keyword>
<keyword evidence="12 14" id="KW-0539">Nucleus</keyword>
<evidence type="ECO:0000256" key="11">
    <source>
        <dbReference type="ARBA" id="ARBA00022843"/>
    </source>
</evidence>
<keyword evidence="11" id="KW-0832">Ubl conjugation</keyword>
<evidence type="ECO:0000256" key="5">
    <source>
        <dbReference type="ARBA" id="ARBA00022481"/>
    </source>
</evidence>
<dbReference type="RefSeq" id="XP_013883295.1">
    <property type="nucleotide sequence ID" value="XM_014027841.1"/>
</dbReference>
<dbReference type="InterPro" id="IPR000571">
    <property type="entry name" value="Znf_CCCH"/>
</dbReference>
<keyword evidence="7" id="KW-0597">Phosphoprotein</keyword>
<dbReference type="SMART" id="SM00509">
    <property type="entry name" value="TFS2N"/>
    <property type="match status" value="1"/>
</dbReference>
<dbReference type="PROSITE" id="PS51319">
    <property type="entry name" value="TFIIS_N"/>
    <property type="match status" value="1"/>
</dbReference>
<feature type="region of interest" description="Disordered" evidence="16">
    <location>
        <begin position="623"/>
        <end position="644"/>
    </location>
</feature>
<evidence type="ECO:0000256" key="6">
    <source>
        <dbReference type="ARBA" id="ARBA00022499"/>
    </source>
</evidence>
<dbReference type="PROSITE" id="PS50103">
    <property type="entry name" value="ZF_C3H1"/>
    <property type="match status" value="1"/>
</dbReference>
<dbReference type="PANTHER" id="PTHR46557">
    <property type="entry name" value="SERINE/THREONINE-PROTEIN PHOSPHATASE 1 REGULATORY SUBUNIT 10-RELATED"/>
    <property type="match status" value="1"/>
</dbReference>
<dbReference type="InterPro" id="IPR017923">
    <property type="entry name" value="TFIIS_N"/>
</dbReference>
<dbReference type="RefSeq" id="XP_013883294.1">
    <property type="nucleotide sequence ID" value="XM_014027840.1"/>
</dbReference>
<feature type="compositionally biased region" description="Low complexity" evidence="16">
    <location>
        <begin position="147"/>
        <end position="156"/>
    </location>
</feature>
<evidence type="ECO:0000256" key="13">
    <source>
        <dbReference type="ARBA" id="ARBA00093575"/>
    </source>
</evidence>
<feature type="compositionally biased region" description="Low complexity" evidence="16">
    <location>
        <begin position="566"/>
        <end position="581"/>
    </location>
</feature>
<dbReference type="GO" id="GO:0008270">
    <property type="term" value="F:zinc ion binding"/>
    <property type="evidence" value="ECO:0007669"/>
    <property type="project" value="UniProtKB-KW"/>
</dbReference>
<evidence type="ECO:0000256" key="1">
    <source>
        <dbReference type="ARBA" id="ARBA00004123"/>
    </source>
</evidence>
<dbReference type="SUPFAM" id="SSF90229">
    <property type="entry name" value="CCCH zinc finger"/>
    <property type="match status" value="1"/>
</dbReference>
<evidence type="ECO:0000256" key="16">
    <source>
        <dbReference type="SAM" id="MobiDB-lite"/>
    </source>
</evidence>
<feature type="region of interest" description="Disordered" evidence="16">
    <location>
        <begin position="657"/>
        <end position="706"/>
    </location>
</feature>
<feature type="compositionally biased region" description="Polar residues" evidence="16">
    <location>
        <begin position="325"/>
        <end position="341"/>
    </location>
</feature>
<feature type="region of interest" description="Disordered" evidence="16">
    <location>
        <begin position="291"/>
        <end position="393"/>
    </location>
</feature>
<dbReference type="CTD" id="5514"/>
<dbReference type="GO" id="GO:0008157">
    <property type="term" value="F:protein phosphatase 1 binding"/>
    <property type="evidence" value="ECO:0007669"/>
    <property type="project" value="TreeGrafter"/>
</dbReference>
<comment type="subcellular location">
    <subcellularLocation>
        <location evidence="2">Chromosome</location>
    </subcellularLocation>
    <subcellularLocation>
        <location evidence="1 14">Nucleus</location>
    </subcellularLocation>
</comment>
<evidence type="ECO:0000256" key="10">
    <source>
        <dbReference type="ARBA" id="ARBA00022833"/>
    </source>
</evidence>
<dbReference type="Proteomes" id="UP000192220">
    <property type="component" value="Unplaced"/>
</dbReference>
<dbReference type="InterPro" id="IPR036855">
    <property type="entry name" value="Znf_CCCH_sf"/>
</dbReference>
<evidence type="ECO:0000313" key="21">
    <source>
        <dbReference type="RefSeq" id="XP_013883295.1"/>
    </source>
</evidence>
<keyword evidence="4" id="KW-0158">Chromosome</keyword>
<organism evidence="19 20">
    <name type="scientific">Austrofundulus limnaeus</name>
    <name type="common">Annual killifish</name>
    <dbReference type="NCBI Taxonomy" id="52670"/>
    <lineage>
        <taxon>Eukaryota</taxon>
        <taxon>Metazoa</taxon>
        <taxon>Chordata</taxon>
        <taxon>Craniata</taxon>
        <taxon>Vertebrata</taxon>
        <taxon>Euteleostomi</taxon>
        <taxon>Actinopterygii</taxon>
        <taxon>Neopterygii</taxon>
        <taxon>Teleostei</taxon>
        <taxon>Neoteleostei</taxon>
        <taxon>Acanthomorphata</taxon>
        <taxon>Ovalentaria</taxon>
        <taxon>Atherinomorphae</taxon>
        <taxon>Cyprinodontiformes</taxon>
        <taxon>Rivulidae</taxon>
        <taxon>Austrofundulus</taxon>
    </lineage>
</organism>
<evidence type="ECO:0000256" key="4">
    <source>
        <dbReference type="ARBA" id="ARBA00022454"/>
    </source>
</evidence>
<feature type="region of interest" description="Disordered" evidence="16">
    <location>
        <begin position="147"/>
        <end position="261"/>
    </location>
</feature>
<dbReference type="GeneID" id="106531898"/>
<evidence type="ECO:0000256" key="14">
    <source>
        <dbReference type="PROSITE-ProRule" id="PRU00649"/>
    </source>
</evidence>
<dbReference type="KEGG" id="alim:106531898"/>
<protein>
    <recommendedName>
        <fullName evidence="3">Serine/threonine-protein phosphatase 1 regulatory subunit 10</fullName>
    </recommendedName>
</protein>
<feature type="region of interest" description="Disordered" evidence="16">
    <location>
        <begin position="720"/>
        <end position="759"/>
    </location>
</feature>
<dbReference type="STRING" id="52670.A0A2I4CTI2"/>
<dbReference type="Pfam" id="PF00642">
    <property type="entry name" value="zf-CCCH"/>
    <property type="match status" value="1"/>
</dbReference>
<sequence>MAGGPIDPREILKGIEALLGKDGELRSLEGVPKVFGLMKASCKMVSRCMYLNILLQTKSHDVLNRFIRVGGYKLLNSWLTYSKTTNNTPLLQLILLTLQKLPLKVDHLKQNNTAKLVKQLSKSAETEELRKLAAVLVDGWMATIRSQSVSSSGSSPADKKKKKEESKVPVRDVKDKTGDEEKKKEKPKAHAPSHAKIRSIGLEMETPNPTPPKKTPSAPQLGNKYNIKPPLLKRPSAGPSDAPPLEKKYKPLNTPSNSTKEIKVKLIPAPPMEGTGFLDALNSAPVPGIKIKKKKSAAATSPAHNKAASPTSNKTNPFDNKAAGYSSSAKPSSPETATSVSSDDKQDPEQPGTPVPPEDPEGSNSSEKPNALAEPRGEEENLTKKGKKKKTVHWAEEEQLKHYFYFDLDETERVNVNKIKDFGEAAKRELMMDRQTFEMARRLSHDTMEERVPWTQPRPLTLMGSLVAPGANSSEKLTQRDREMGILQEIFLSKESVPDSPHEPDPEPYEPMPPRLIPLDEDSSTLDESYAEPMDTSSLQSSALNQSENSKLPPVLANLMGNLSGSSRSPQATSTTSSPAAPAVNVQELLSSIMGASGNQSAEDLIKQPDFSDKIKQLLGSLQQTQNQSGPPAVNPGLLGHGPGMNNMNNMPMQMPMNGGYPPNNPPGGPRFNHPPPPHNHGPPFNAGGGPRMMGPPPGHGRGDNGNYWGDEFMRGGAHRGGNFHRGGRGRGGGGEPGFRGRGRGGGPRGGHNNMNDMSKRPVCRHFMMKGSCRYEENCAFYHPGVNGPPLPPNYQSNQHGH</sequence>
<dbReference type="SUPFAM" id="SSF47676">
    <property type="entry name" value="Conserved domain common to transcription factors TFIIS, elongin A, CRSP70"/>
    <property type="match status" value="1"/>
</dbReference>
<dbReference type="InterPro" id="IPR035441">
    <property type="entry name" value="TFIIS/LEDGF_dom_sf"/>
</dbReference>
<evidence type="ECO:0000313" key="19">
    <source>
        <dbReference type="Proteomes" id="UP000192220"/>
    </source>
</evidence>
<keyword evidence="19" id="KW-1185">Reference proteome</keyword>
<feature type="compositionally biased region" description="Basic residues" evidence="16">
    <location>
        <begin position="185"/>
        <end position="197"/>
    </location>
</feature>
<reference evidence="20 21" key="1">
    <citation type="submission" date="2025-04" db="UniProtKB">
        <authorList>
            <consortium name="RefSeq"/>
        </authorList>
    </citation>
    <scope>IDENTIFICATION</scope>
    <source>
        <strain evidence="20 21">Quisiro</strain>
        <tissue evidence="20 21">Liver</tissue>
    </source>
</reference>
<dbReference type="InterPro" id="IPR003617">
    <property type="entry name" value="TFIIS/CRSP70_N_sub"/>
</dbReference>
<keyword evidence="9 15" id="KW-0863">Zinc-finger</keyword>
<evidence type="ECO:0000256" key="8">
    <source>
        <dbReference type="ARBA" id="ARBA00022723"/>
    </source>
</evidence>
<evidence type="ECO:0000256" key="7">
    <source>
        <dbReference type="ARBA" id="ARBA00022553"/>
    </source>
</evidence>
<evidence type="ECO:0000256" key="9">
    <source>
        <dbReference type="ARBA" id="ARBA00022771"/>
    </source>
</evidence>
<keyword evidence="6" id="KW-1017">Isopeptide bond</keyword>
<proteinExistence type="predicted"/>
<dbReference type="PANTHER" id="PTHR46557:SF1">
    <property type="entry name" value="SERINE_THREONINE-PROTEIN PHOSPHATASE 1 REGULATORY SUBUNIT 10"/>
    <property type="match status" value="1"/>
</dbReference>
<evidence type="ECO:0000313" key="20">
    <source>
        <dbReference type="RefSeq" id="XP_013883294.1"/>
    </source>
</evidence>
<feature type="compositionally biased region" description="Pro residues" evidence="16">
    <location>
        <begin position="663"/>
        <end position="681"/>
    </location>
</feature>
<evidence type="ECO:0000259" key="17">
    <source>
        <dbReference type="PROSITE" id="PS50103"/>
    </source>
</evidence>
<accession>A0A2I4CTI2</accession>
<dbReference type="Pfam" id="PF08711">
    <property type="entry name" value="Med26"/>
    <property type="match status" value="1"/>
</dbReference>
<comment type="subunit">
    <text evidence="13">Component of the PNUTS-PP1 complex (also named PTW/PP1 complex), composed of PPP1R10/PNUTS, TOX4, WDR82, and PPP1CA (or PPP1CB or PPP1CC).</text>
</comment>
<feature type="domain" description="TFIIS N-terminal" evidence="18">
    <location>
        <begin position="73"/>
        <end position="147"/>
    </location>
</feature>
<feature type="compositionally biased region" description="Polar residues" evidence="16">
    <location>
        <begin position="535"/>
        <end position="550"/>
    </location>
</feature>
<evidence type="ECO:0000256" key="12">
    <source>
        <dbReference type="ARBA" id="ARBA00023242"/>
    </source>
</evidence>
<feature type="compositionally biased region" description="Basic and acidic residues" evidence="16">
    <location>
        <begin position="163"/>
        <end position="184"/>
    </location>
</feature>
<dbReference type="OrthoDB" id="2138378at2759"/>
<feature type="region of interest" description="Disordered" evidence="16">
    <location>
        <begin position="493"/>
        <end position="581"/>
    </location>
</feature>
<feature type="compositionally biased region" description="Polar residues" evidence="16">
    <location>
        <begin position="298"/>
        <end position="318"/>
    </location>
</feature>
<dbReference type="SMART" id="SM00356">
    <property type="entry name" value="ZnF_C3H1"/>
    <property type="match status" value="1"/>
</dbReference>
<evidence type="ECO:0000256" key="15">
    <source>
        <dbReference type="PROSITE-ProRule" id="PRU00723"/>
    </source>
</evidence>
<name>A0A2I4CTI2_AUSLI</name>
<keyword evidence="5" id="KW-0488">Methylation</keyword>